<dbReference type="Proteomes" id="UP000031967">
    <property type="component" value="Unassembled WGS sequence"/>
</dbReference>
<reference evidence="2 3" key="1">
    <citation type="submission" date="2014-12" db="EMBL/GenBank/DDBJ databases">
        <title>Draft genome sequence of Paenibacillus kamchatkensis strain B-2647.</title>
        <authorList>
            <person name="Karlyshev A.V."/>
            <person name="Kudryashova E.B."/>
        </authorList>
    </citation>
    <scope>NUCLEOTIDE SEQUENCE [LARGE SCALE GENOMIC DNA]</scope>
    <source>
        <strain evidence="2 3">VKM B-2647</strain>
    </source>
</reference>
<evidence type="ECO:0000256" key="1">
    <source>
        <dbReference type="SAM" id="Phobius"/>
    </source>
</evidence>
<keyword evidence="1" id="KW-1133">Transmembrane helix</keyword>
<name>A0ABR5AEF9_9BACL</name>
<feature type="transmembrane region" description="Helical" evidence="1">
    <location>
        <begin position="7"/>
        <end position="25"/>
    </location>
</feature>
<protein>
    <recommendedName>
        <fullName evidence="4">DUF2905 domain-containing protein</fullName>
    </recommendedName>
</protein>
<accession>A0ABR5AEF9</accession>
<dbReference type="PANTHER" id="PTHR36443">
    <property type="entry name" value="BSR5223 PROTEIN"/>
    <property type="match status" value="1"/>
</dbReference>
<evidence type="ECO:0000313" key="3">
    <source>
        <dbReference type="Proteomes" id="UP000031967"/>
    </source>
</evidence>
<keyword evidence="1" id="KW-0812">Transmembrane</keyword>
<dbReference type="InterPro" id="IPR021320">
    <property type="entry name" value="DUF2905"/>
</dbReference>
<keyword evidence="1" id="KW-0472">Membrane</keyword>
<comment type="caution">
    <text evidence="2">The sequence shown here is derived from an EMBL/GenBank/DDBJ whole genome shotgun (WGS) entry which is preliminary data.</text>
</comment>
<organism evidence="2 3">
    <name type="scientific">Gordoniibacillus kamchatkensis</name>
    <dbReference type="NCBI Taxonomy" id="1590651"/>
    <lineage>
        <taxon>Bacteria</taxon>
        <taxon>Bacillati</taxon>
        <taxon>Bacillota</taxon>
        <taxon>Bacilli</taxon>
        <taxon>Bacillales</taxon>
        <taxon>Paenibacillaceae</taxon>
        <taxon>Gordoniibacillus</taxon>
    </lineage>
</organism>
<feature type="transmembrane region" description="Helical" evidence="1">
    <location>
        <begin position="45"/>
        <end position="68"/>
    </location>
</feature>
<dbReference type="EMBL" id="JXAK01000046">
    <property type="protein sequence ID" value="KIL38980.1"/>
    <property type="molecule type" value="Genomic_DNA"/>
</dbReference>
<proteinExistence type="predicted"/>
<dbReference type="RefSeq" id="WP_041050008.1">
    <property type="nucleotide sequence ID" value="NZ_JXAK01000046.1"/>
</dbReference>
<gene>
    <name evidence="2" type="ORF">SD70_22820</name>
</gene>
<sequence length="73" mass="8244">MGNVPKFLIITGIVLVAAGLLWPFLGKYLHLGRLPGDIAVKKENFTFYFPVVTCIVISVGLSLLMYIIRWFMK</sequence>
<dbReference type="Pfam" id="PF11146">
    <property type="entry name" value="DUF2905"/>
    <property type="match status" value="1"/>
</dbReference>
<evidence type="ECO:0000313" key="2">
    <source>
        <dbReference type="EMBL" id="KIL38980.1"/>
    </source>
</evidence>
<dbReference type="PANTHER" id="PTHR36443:SF1">
    <property type="entry name" value="BSR5223 PROTEIN"/>
    <property type="match status" value="1"/>
</dbReference>
<evidence type="ECO:0008006" key="4">
    <source>
        <dbReference type="Google" id="ProtNLM"/>
    </source>
</evidence>
<keyword evidence="3" id="KW-1185">Reference proteome</keyword>